<keyword evidence="3" id="KW-1185">Reference proteome</keyword>
<keyword evidence="1" id="KW-1133">Transmembrane helix</keyword>
<feature type="transmembrane region" description="Helical" evidence="1">
    <location>
        <begin position="219"/>
        <end position="240"/>
    </location>
</feature>
<sequence>MFWFESRRAMTFSRLLWWGTLTLFPSLIIGMIRMTTASDNYPPGTEVWTVFLFALVPMLVSMLGTFLWATPAISSELERKSWVYLAVRPHGTPAVLLGKYLATVAWVLSSAVLGLLLAVAIVPFDRWEIVRTILPLTLLSCPAYGALYLLLGTLFPKRAMVMAVAYTLIFELIVSMIPALINTITVQFRLRTLLFLWADIPIRTDTNALLAFIGEPPAWEHVVVLISITLVLLLAAVGIVREREFSMSEEGSG</sequence>
<dbReference type="EMBL" id="CP042913">
    <property type="protein sequence ID" value="QEG36728.1"/>
    <property type="molecule type" value="Genomic_DNA"/>
</dbReference>
<dbReference type="KEGG" id="bgok:Pr1d_40640"/>
<feature type="transmembrane region" description="Helical" evidence="1">
    <location>
        <begin position="161"/>
        <end position="181"/>
    </location>
</feature>
<evidence type="ECO:0000313" key="3">
    <source>
        <dbReference type="Proteomes" id="UP000323917"/>
    </source>
</evidence>
<feature type="transmembrane region" description="Helical" evidence="1">
    <location>
        <begin position="47"/>
        <end position="69"/>
    </location>
</feature>
<name>A0A5B9QCN0_9BACT</name>
<keyword evidence="1" id="KW-0472">Membrane</keyword>
<accession>A0A5B9QCN0</accession>
<feature type="transmembrane region" description="Helical" evidence="1">
    <location>
        <begin position="104"/>
        <end position="124"/>
    </location>
</feature>
<proteinExistence type="predicted"/>
<protein>
    <submittedName>
        <fullName evidence="2">ABC-2 family transporter protein</fullName>
    </submittedName>
</protein>
<feature type="transmembrane region" description="Helical" evidence="1">
    <location>
        <begin position="136"/>
        <end position="155"/>
    </location>
</feature>
<dbReference type="AlphaFoldDB" id="A0A5B9QCN0"/>
<gene>
    <name evidence="2" type="ORF">Pr1d_40640</name>
</gene>
<keyword evidence="1" id="KW-0812">Transmembrane</keyword>
<evidence type="ECO:0000313" key="2">
    <source>
        <dbReference type="EMBL" id="QEG36728.1"/>
    </source>
</evidence>
<dbReference type="Proteomes" id="UP000323917">
    <property type="component" value="Chromosome"/>
</dbReference>
<evidence type="ECO:0000256" key="1">
    <source>
        <dbReference type="SAM" id="Phobius"/>
    </source>
</evidence>
<organism evidence="2 3">
    <name type="scientific">Bythopirellula goksoeyrii</name>
    <dbReference type="NCBI Taxonomy" id="1400387"/>
    <lineage>
        <taxon>Bacteria</taxon>
        <taxon>Pseudomonadati</taxon>
        <taxon>Planctomycetota</taxon>
        <taxon>Planctomycetia</taxon>
        <taxon>Pirellulales</taxon>
        <taxon>Lacipirellulaceae</taxon>
        <taxon>Bythopirellula</taxon>
    </lineage>
</organism>
<reference evidence="2 3" key="1">
    <citation type="submission" date="2019-08" db="EMBL/GenBank/DDBJ databases">
        <title>Deep-cultivation of Planctomycetes and their phenomic and genomic characterization uncovers novel biology.</title>
        <authorList>
            <person name="Wiegand S."/>
            <person name="Jogler M."/>
            <person name="Boedeker C."/>
            <person name="Pinto D."/>
            <person name="Vollmers J."/>
            <person name="Rivas-Marin E."/>
            <person name="Kohn T."/>
            <person name="Peeters S.H."/>
            <person name="Heuer A."/>
            <person name="Rast P."/>
            <person name="Oberbeckmann S."/>
            <person name="Bunk B."/>
            <person name="Jeske O."/>
            <person name="Meyerdierks A."/>
            <person name="Storesund J.E."/>
            <person name="Kallscheuer N."/>
            <person name="Luecker S."/>
            <person name="Lage O.M."/>
            <person name="Pohl T."/>
            <person name="Merkel B.J."/>
            <person name="Hornburger P."/>
            <person name="Mueller R.-W."/>
            <person name="Bruemmer F."/>
            <person name="Labrenz M."/>
            <person name="Spormann A.M."/>
            <person name="Op den Camp H."/>
            <person name="Overmann J."/>
            <person name="Amann R."/>
            <person name="Jetten M.S.M."/>
            <person name="Mascher T."/>
            <person name="Medema M.H."/>
            <person name="Devos D.P."/>
            <person name="Kaster A.-K."/>
            <person name="Ovreas L."/>
            <person name="Rohde M."/>
            <person name="Galperin M.Y."/>
            <person name="Jogler C."/>
        </authorList>
    </citation>
    <scope>NUCLEOTIDE SEQUENCE [LARGE SCALE GENOMIC DNA]</scope>
    <source>
        <strain evidence="2 3">Pr1d</strain>
    </source>
</reference>